<gene>
    <name evidence="6" type="ORF">Enr10x_37220</name>
</gene>
<dbReference type="EMBL" id="CP037421">
    <property type="protein sequence ID" value="QDT28380.1"/>
    <property type="molecule type" value="Genomic_DNA"/>
</dbReference>
<dbReference type="SUPFAM" id="SSF88946">
    <property type="entry name" value="Sigma2 domain of RNA polymerase sigma factors"/>
    <property type="match status" value="1"/>
</dbReference>
<dbReference type="InterPro" id="IPR039425">
    <property type="entry name" value="RNA_pol_sigma-70-like"/>
</dbReference>
<dbReference type="RefSeq" id="WP_145450894.1">
    <property type="nucleotide sequence ID" value="NZ_CP037421.1"/>
</dbReference>
<proteinExistence type="predicted"/>
<evidence type="ECO:0000256" key="4">
    <source>
        <dbReference type="ARBA" id="ARBA00023163"/>
    </source>
</evidence>
<dbReference type="Pfam" id="PF04542">
    <property type="entry name" value="Sigma70_r2"/>
    <property type="match status" value="1"/>
</dbReference>
<sequence>MTPIPETRASLLIRVRDPADQAAWHEFVEIYRPVILRLARQKGMQAADADDVAQLVLVAVSRAVEQRPHDHGRAKFRTWLHRVAHNAILNALIRGKPDRGSGDSALRELLNQQASQNDADSSLLRLEYRREVFRWAARQVRQEFQQETWDLFWQTAVEEHEIEDVAREYGKSRGAIYAARSRVIRRIQEKVQQYEQDS</sequence>
<evidence type="ECO:0000313" key="7">
    <source>
        <dbReference type="Proteomes" id="UP000315647"/>
    </source>
</evidence>
<dbReference type="InterPro" id="IPR014284">
    <property type="entry name" value="RNA_pol_sigma-70_dom"/>
</dbReference>
<evidence type="ECO:0000313" key="6">
    <source>
        <dbReference type="EMBL" id="QDT28380.1"/>
    </source>
</evidence>
<keyword evidence="3" id="KW-0238">DNA-binding</keyword>
<evidence type="ECO:0000259" key="5">
    <source>
        <dbReference type="Pfam" id="PF04542"/>
    </source>
</evidence>
<dbReference type="GO" id="GO:0016987">
    <property type="term" value="F:sigma factor activity"/>
    <property type="evidence" value="ECO:0007669"/>
    <property type="project" value="UniProtKB-KW"/>
</dbReference>
<evidence type="ECO:0000256" key="1">
    <source>
        <dbReference type="ARBA" id="ARBA00023015"/>
    </source>
</evidence>
<dbReference type="Gene3D" id="1.10.1740.10">
    <property type="match status" value="1"/>
</dbReference>
<name>A0A517Q9S6_9PLAN</name>
<dbReference type="Proteomes" id="UP000315647">
    <property type="component" value="Chromosome"/>
</dbReference>
<dbReference type="GO" id="GO:0006352">
    <property type="term" value="P:DNA-templated transcription initiation"/>
    <property type="evidence" value="ECO:0007669"/>
    <property type="project" value="InterPro"/>
</dbReference>
<organism evidence="6 7">
    <name type="scientific">Gimesia panareensis</name>
    <dbReference type="NCBI Taxonomy" id="2527978"/>
    <lineage>
        <taxon>Bacteria</taxon>
        <taxon>Pseudomonadati</taxon>
        <taxon>Planctomycetota</taxon>
        <taxon>Planctomycetia</taxon>
        <taxon>Planctomycetales</taxon>
        <taxon>Planctomycetaceae</taxon>
        <taxon>Gimesia</taxon>
    </lineage>
</organism>
<dbReference type="InterPro" id="IPR013325">
    <property type="entry name" value="RNA_pol_sigma_r2"/>
</dbReference>
<accession>A0A517Q9S6</accession>
<keyword evidence="1" id="KW-0805">Transcription regulation</keyword>
<keyword evidence="7" id="KW-1185">Reference proteome</keyword>
<protein>
    <submittedName>
        <fullName evidence="6">RNA polymerase sigma factor RpoE</fullName>
    </submittedName>
</protein>
<dbReference type="AlphaFoldDB" id="A0A517Q9S6"/>
<keyword evidence="2" id="KW-0731">Sigma factor</keyword>
<dbReference type="PANTHER" id="PTHR43133:SF8">
    <property type="entry name" value="RNA POLYMERASE SIGMA FACTOR HI_1459-RELATED"/>
    <property type="match status" value="1"/>
</dbReference>
<evidence type="ECO:0000256" key="3">
    <source>
        <dbReference type="ARBA" id="ARBA00023125"/>
    </source>
</evidence>
<keyword evidence="4" id="KW-0804">Transcription</keyword>
<dbReference type="InterPro" id="IPR007627">
    <property type="entry name" value="RNA_pol_sigma70_r2"/>
</dbReference>
<reference evidence="6 7" key="1">
    <citation type="submission" date="2019-03" db="EMBL/GenBank/DDBJ databases">
        <title>Deep-cultivation of Planctomycetes and their phenomic and genomic characterization uncovers novel biology.</title>
        <authorList>
            <person name="Wiegand S."/>
            <person name="Jogler M."/>
            <person name="Boedeker C."/>
            <person name="Pinto D."/>
            <person name="Vollmers J."/>
            <person name="Rivas-Marin E."/>
            <person name="Kohn T."/>
            <person name="Peeters S.H."/>
            <person name="Heuer A."/>
            <person name="Rast P."/>
            <person name="Oberbeckmann S."/>
            <person name="Bunk B."/>
            <person name="Jeske O."/>
            <person name="Meyerdierks A."/>
            <person name="Storesund J.E."/>
            <person name="Kallscheuer N."/>
            <person name="Luecker S."/>
            <person name="Lage O.M."/>
            <person name="Pohl T."/>
            <person name="Merkel B.J."/>
            <person name="Hornburger P."/>
            <person name="Mueller R.-W."/>
            <person name="Bruemmer F."/>
            <person name="Labrenz M."/>
            <person name="Spormann A.M."/>
            <person name="Op den Camp H."/>
            <person name="Overmann J."/>
            <person name="Amann R."/>
            <person name="Jetten M.S.M."/>
            <person name="Mascher T."/>
            <person name="Medema M.H."/>
            <person name="Devos D.P."/>
            <person name="Kaster A.-K."/>
            <person name="Ovreas L."/>
            <person name="Rohde M."/>
            <person name="Galperin M.Y."/>
            <person name="Jogler C."/>
        </authorList>
    </citation>
    <scope>NUCLEOTIDE SEQUENCE [LARGE SCALE GENOMIC DNA]</scope>
    <source>
        <strain evidence="6 7">Enr10</strain>
    </source>
</reference>
<dbReference type="PANTHER" id="PTHR43133">
    <property type="entry name" value="RNA POLYMERASE ECF-TYPE SIGMA FACTO"/>
    <property type="match status" value="1"/>
</dbReference>
<dbReference type="NCBIfam" id="TIGR02937">
    <property type="entry name" value="sigma70-ECF"/>
    <property type="match status" value="1"/>
</dbReference>
<dbReference type="GO" id="GO:0003677">
    <property type="term" value="F:DNA binding"/>
    <property type="evidence" value="ECO:0007669"/>
    <property type="project" value="UniProtKB-KW"/>
</dbReference>
<evidence type="ECO:0000256" key="2">
    <source>
        <dbReference type="ARBA" id="ARBA00023082"/>
    </source>
</evidence>
<feature type="domain" description="RNA polymerase sigma-70 region 2" evidence="5">
    <location>
        <begin position="28"/>
        <end position="92"/>
    </location>
</feature>